<evidence type="ECO:0000313" key="1">
    <source>
        <dbReference type="EMBL" id="CAK8162780.1"/>
    </source>
</evidence>
<protein>
    <submittedName>
        <fullName evidence="1">Uncharacterized protein</fullName>
    </submittedName>
</protein>
<name>A0ABP0ESI2_9RICK</name>
<gene>
    <name evidence="1" type="ORF">CAXC1_220059</name>
</gene>
<dbReference type="Proteomes" id="UP001314181">
    <property type="component" value="Unassembled WGS sequence"/>
</dbReference>
<accession>A0ABP0ESI2</accession>
<organism evidence="1 2">
    <name type="scientific">Candidatus Xenohaliotis californiensis</name>
    <dbReference type="NCBI Taxonomy" id="84677"/>
    <lineage>
        <taxon>Bacteria</taxon>
        <taxon>Pseudomonadati</taxon>
        <taxon>Pseudomonadota</taxon>
        <taxon>Alphaproteobacteria</taxon>
        <taxon>Rickettsiales</taxon>
        <taxon>Anaplasmataceae</taxon>
        <taxon>Candidatus Xenohaliotis</taxon>
    </lineage>
</organism>
<comment type="caution">
    <text evidence="1">The sequence shown here is derived from an EMBL/GenBank/DDBJ whole genome shotgun (WGS) entry which is preliminary data.</text>
</comment>
<sequence length="152" mass="17724">MLNLKNALEMHVKKINKLLLTKLNIEKNTINDLVIEKIPLSHEAKNILHEFSQYIEKQQRKENKYHHIKANASKASEMCARIAAVLTLFENKKTSKIEAHNMQNAIKLTEVYLNETNNIMNKYTASQEILHAQKILEWLQYNKEKNPSLLTS</sequence>
<dbReference type="EMBL" id="CAWVOK010000014">
    <property type="protein sequence ID" value="CAK8162780.1"/>
    <property type="molecule type" value="Genomic_DNA"/>
</dbReference>
<dbReference type="Pfam" id="PF13148">
    <property type="entry name" value="DUF3987"/>
    <property type="match status" value="1"/>
</dbReference>
<reference evidence="1 2" key="1">
    <citation type="submission" date="2024-01" db="EMBL/GenBank/DDBJ databases">
        <authorList>
            <person name="Kunselman E."/>
        </authorList>
    </citation>
    <scope>NUCLEOTIDE SEQUENCE [LARGE SCALE GENOMIC DNA]</scope>
    <source>
        <strain evidence="1">2 abalone samples</strain>
    </source>
</reference>
<dbReference type="InterPro" id="IPR025048">
    <property type="entry name" value="DUF3987"/>
</dbReference>
<proteinExistence type="predicted"/>
<keyword evidence="2" id="KW-1185">Reference proteome</keyword>
<evidence type="ECO:0000313" key="2">
    <source>
        <dbReference type="Proteomes" id="UP001314181"/>
    </source>
</evidence>